<feature type="transmembrane region" description="Helical" evidence="1">
    <location>
        <begin position="37"/>
        <end position="63"/>
    </location>
</feature>
<keyword evidence="3" id="KW-1185">Reference proteome</keyword>
<dbReference type="EMBL" id="AM180088">
    <property type="protein sequence ID" value="CAJ51458.1"/>
    <property type="molecule type" value="Genomic_DNA"/>
</dbReference>
<evidence type="ECO:0000313" key="2">
    <source>
        <dbReference type="EMBL" id="CAJ51458.1"/>
    </source>
</evidence>
<evidence type="ECO:0000256" key="1">
    <source>
        <dbReference type="SAM" id="Phobius"/>
    </source>
</evidence>
<keyword evidence="1" id="KW-0812">Transmembrane</keyword>
<dbReference type="STRING" id="362976.HQ_1330A"/>
<dbReference type="GeneID" id="4192253"/>
<sequence length="268" mass="28304">MPPDRSSDSSGTDSIGGCLRDSLHPSGQSAIRGQSSIIGVALLLGITVVAISALTASTGALVADGVAAADTTRVSTDLNQVFDPRNNRHTTEMRLSRGTVSVRNRSIRLLTDGDDVVWSGHAGALVYQSGSRTLTAFAGAIIRQDRQTATMPGESRISVSPDALYLGVPVLNVSGADAVSTRGHRLVISFQTAARSNRIVLPAAAYKIAIETTTPGIWEQHLRERGAETTTQRDIDNDGLISVIATFDGTRRTHIVVHDIQVNVAVGQ</sequence>
<keyword evidence="1" id="KW-0472">Membrane</keyword>
<dbReference type="Pfam" id="PF23960">
    <property type="entry name" value="DUF7289"/>
    <property type="match status" value="1"/>
</dbReference>
<name>Q18KJ0_HALWD</name>
<evidence type="ECO:0000313" key="3">
    <source>
        <dbReference type="Proteomes" id="UP000001975"/>
    </source>
</evidence>
<accession>Q18KJ0</accession>
<dbReference type="Proteomes" id="UP000001975">
    <property type="component" value="Chromosome"/>
</dbReference>
<dbReference type="AlphaFoldDB" id="Q18KJ0"/>
<dbReference type="InterPro" id="IPR055713">
    <property type="entry name" value="DUF7289"/>
</dbReference>
<dbReference type="NCBIfam" id="TIGR02537">
    <property type="entry name" value="arch_flag_Nterm"/>
    <property type="match status" value="1"/>
</dbReference>
<dbReference type="RefSeq" id="WP_011570616.1">
    <property type="nucleotide sequence ID" value="NC_008212.1"/>
</dbReference>
<proteinExistence type="predicted"/>
<organism evidence="2 3">
    <name type="scientific">Haloquadratum walsbyi (strain DSM 16790 / HBSQ001)</name>
    <dbReference type="NCBI Taxonomy" id="362976"/>
    <lineage>
        <taxon>Archaea</taxon>
        <taxon>Methanobacteriati</taxon>
        <taxon>Methanobacteriota</taxon>
        <taxon>Stenosarchaea group</taxon>
        <taxon>Halobacteria</taxon>
        <taxon>Halobacteriales</taxon>
        <taxon>Haloferacaceae</taxon>
        <taxon>Haloquadratum</taxon>
    </lineage>
</organism>
<gene>
    <name evidence="2" type="ordered locus">HQ_1330A</name>
</gene>
<reference evidence="2 3" key="1">
    <citation type="journal article" date="2006" name="BMC Genomics">
        <title>The genome of the square archaeon Haloquadratum walsbyi: life at the limits of water activity.</title>
        <authorList>
            <person name="Bolhuis H.H."/>
            <person name="Palm P.P."/>
            <person name="Wende A.W."/>
            <person name="Falb M.M."/>
            <person name="Rampp M.M."/>
            <person name="Rodriguez-Valera F.F."/>
            <person name="Pfeiffer F.F."/>
            <person name="Oesterhelt D.D."/>
        </authorList>
    </citation>
    <scope>NUCLEOTIDE SEQUENCE [LARGE SCALE GENOMIC DNA]</scope>
    <source>
        <strain evidence="3">DSM 16790 / HBSQ001</strain>
    </source>
</reference>
<dbReference type="eggNOG" id="arCOG02911">
    <property type="taxonomic scope" value="Archaea"/>
</dbReference>
<protein>
    <submittedName>
        <fullName evidence="2">Probable secreted glycoprotein</fullName>
    </submittedName>
</protein>
<keyword evidence="1" id="KW-1133">Transmembrane helix</keyword>
<dbReference type="InterPro" id="IPR013373">
    <property type="entry name" value="Flagellin/pilin_N_arc"/>
</dbReference>
<dbReference type="HOGENOM" id="CLU_099716_0_0_2"/>
<dbReference type="KEGG" id="hwa:HQ_1330A"/>